<evidence type="ECO:0000256" key="4">
    <source>
        <dbReference type="PROSITE-ProRule" id="PRU00433"/>
    </source>
</evidence>
<dbReference type="InterPro" id="IPR036909">
    <property type="entry name" value="Cyt_c-like_dom_sf"/>
</dbReference>
<evidence type="ECO:0000256" key="3">
    <source>
        <dbReference type="ARBA" id="ARBA00023004"/>
    </source>
</evidence>
<reference evidence="6 7" key="1">
    <citation type="submission" date="2022-05" db="EMBL/GenBank/DDBJ databases">
        <title>Flavobacterium sp., isolated from activated sludge.</title>
        <authorList>
            <person name="Ran Q."/>
        </authorList>
    </citation>
    <scope>NUCLEOTIDE SEQUENCE [LARGE SCALE GENOMIC DNA]</scope>
    <source>
        <strain evidence="6 7">HXWNR70</strain>
    </source>
</reference>
<dbReference type="RefSeq" id="WP_250592677.1">
    <property type="nucleotide sequence ID" value="NZ_JAMLJM010000005.1"/>
</dbReference>
<evidence type="ECO:0000259" key="5">
    <source>
        <dbReference type="PROSITE" id="PS51007"/>
    </source>
</evidence>
<keyword evidence="3 4" id="KW-0408">Iron</keyword>
<organism evidence="6 7">
    <name type="scientific">Flavobacterium luminosum</name>
    <dbReference type="NCBI Taxonomy" id="2949086"/>
    <lineage>
        <taxon>Bacteria</taxon>
        <taxon>Pseudomonadati</taxon>
        <taxon>Bacteroidota</taxon>
        <taxon>Flavobacteriia</taxon>
        <taxon>Flavobacteriales</taxon>
        <taxon>Flavobacteriaceae</taxon>
        <taxon>Flavobacterium</taxon>
    </lineage>
</organism>
<evidence type="ECO:0000256" key="2">
    <source>
        <dbReference type="ARBA" id="ARBA00022723"/>
    </source>
</evidence>
<name>A0ABT0TP47_9FLAO</name>
<dbReference type="PANTHER" id="PTHR40394:SF2">
    <property type="entry name" value="QUINOL:CYTOCHROME C OXIDOREDUCTASE MEMBRANE PROTEIN"/>
    <property type="match status" value="1"/>
</dbReference>
<dbReference type="Gene3D" id="1.10.760.10">
    <property type="entry name" value="Cytochrome c-like domain"/>
    <property type="match status" value="1"/>
</dbReference>
<dbReference type="EMBL" id="JAMLJM010000005">
    <property type="protein sequence ID" value="MCL9809268.1"/>
    <property type="molecule type" value="Genomic_DNA"/>
</dbReference>
<evidence type="ECO:0000313" key="7">
    <source>
        <dbReference type="Proteomes" id="UP001317191"/>
    </source>
</evidence>
<sequence>MRRVVYSLTALMGLSSLLFSCKDDQKPNYQFFPNMYESVAYETYSESDAFNSPNGLKRKEGQLPAEGTIKRGFEVYDLPNTPEGYEASKSLQSPLDSLSSNMEKGKELYNIYCLSCHGDKGDGKGKLVQREKFLGVPSYKDRAITVGTVFHVETYGLNAMGSHANQLSKKERWQVAEYVMKLKSEL</sequence>
<evidence type="ECO:0000256" key="1">
    <source>
        <dbReference type="ARBA" id="ARBA00022617"/>
    </source>
</evidence>
<comment type="caution">
    <text evidence="6">The sequence shown here is derived from an EMBL/GenBank/DDBJ whole genome shotgun (WGS) entry which is preliminary data.</text>
</comment>
<proteinExistence type="predicted"/>
<gene>
    <name evidence="6" type="ORF">NAT50_07835</name>
</gene>
<protein>
    <submittedName>
        <fullName evidence="6">Cytochrome c</fullName>
    </submittedName>
</protein>
<keyword evidence="2 4" id="KW-0479">Metal-binding</keyword>
<evidence type="ECO:0000313" key="6">
    <source>
        <dbReference type="EMBL" id="MCL9809268.1"/>
    </source>
</evidence>
<keyword evidence="7" id="KW-1185">Reference proteome</keyword>
<keyword evidence="1 4" id="KW-0349">Heme</keyword>
<dbReference type="Proteomes" id="UP001317191">
    <property type="component" value="Unassembled WGS sequence"/>
</dbReference>
<accession>A0ABT0TP47</accession>
<dbReference type="SUPFAM" id="SSF46626">
    <property type="entry name" value="Cytochrome c"/>
    <property type="match status" value="1"/>
</dbReference>
<feature type="domain" description="Cytochrome c" evidence="5">
    <location>
        <begin position="100"/>
        <end position="183"/>
    </location>
</feature>
<dbReference type="InterPro" id="IPR009056">
    <property type="entry name" value="Cyt_c-like_dom"/>
</dbReference>
<dbReference type="PANTHER" id="PTHR40394">
    <property type="entry name" value="LIPOPROTEIN-RELATED"/>
    <property type="match status" value="1"/>
</dbReference>
<dbReference type="PROSITE" id="PS51007">
    <property type="entry name" value="CYTC"/>
    <property type="match status" value="1"/>
</dbReference>
<dbReference type="Pfam" id="PF13442">
    <property type="entry name" value="Cytochrome_CBB3"/>
    <property type="match status" value="1"/>
</dbReference>
<dbReference type="PROSITE" id="PS51257">
    <property type="entry name" value="PROKAR_LIPOPROTEIN"/>
    <property type="match status" value="1"/>
</dbReference>